<dbReference type="PANTHER" id="PTHR22901">
    <property type="entry name" value="SIALATE O-ACETYLESTERASE"/>
    <property type="match status" value="1"/>
</dbReference>
<dbReference type="Pfam" id="PF03629">
    <property type="entry name" value="SASA"/>
    <property type="match status" value="2"/>
</dbReference>
<reference evidence="5" key="1">
    <citation type="submission" date="2022-09" db="EMBL/GenBank/DDBJ databases">
        <authorList>
            <person name="Yuan C."/>
            <person name="Ke Z."/>
        </authorList>
    </citation>
    <scope>NUCLEOTIDE SEQUENCE</scope>
    <source>
        <strain evidence="5">LB-8</strain>
    </source>
</reference>
<evidence type="ECO:0000259" key="4">
    <source>
        <dbReference type="Pfam" id="PF13472"/>
    </source>
</evidence>
<accession>A0A9X3B906</accession>
<dbReference type="Gene3D" id="3.40.50.1110">
    <property type="entry name" value="SGNH hydrolase"/>
    <property type="match status" value="2"/>
</dbReference>
<dbReference type="InterPro" id="IPR013830">
    <property type="entry name" value="SGNH_hydro"/>
</dbReference>
<keyword evidence="6" id="KW-1185">Reference proteome</keyword>
<dbReference type="PANTHER" id="PTHR22901:SF0">
    <property type="entry name" value="SIALATE O-ACETYLESTERASE"/>
    <property type="match status" value="1"/>
</dbReference>
<evidence type="ECO:0000259" key="3">
    <source>
        <dbReference type="Pfam" id="PF03629"/>
    </source>
</evidence>
<dbReference type="GO" id="GO:0001681">
    <property type="term" value="F:sialate O-acetylesterase activity"/>
    <property type="evidence" value="ECO:0007669"/>
    <property type="project" value="InterPro"/>
</dbReference>
<feature type="domain" description="Sialate O-acetylesterase" evidence="3">
    <location>
        <begin position="309"/>
        <end position="424"/>
    </location>
</feature>
<evidence type="ECO:0000313" key="5">
    <source>
        <dbReference type="EMBL" id="MCU7550461.1"/>
    </source>
</evidence>
<protein>
    <submittedName>
        <fullName evidence="5">GDSL-type esterase/lipase family protein</fullName>
    </submittedName>
</protein>
<evidence type="ECO:0000256" key="2">
    <source>
        <dbReference type="SAM" id="SignalP"/>
    </source>
</evidence>
<dbReference type="InterPro" id="IPR005181">
    <property type="entry name" value="SASA"/>
</dbReference>
<sequence length="703" mass="79388">MRPHFSIKCLLGALLVCINVFVSAQQATILKVACIGNSVTFGAGHKKPQLTSYPSVLQQLMGQRYTVKNFGHSGATLLRKGHNPYYKTKAFAEALAFAPDIAIVHLGLNDTDPRNWPDYRDNFEPDYAWLIDTLRKVNPVIQVFVCRLTPIFNGHSRFKSGTRDWYWQIQELIPAIAKANHTALIDLYTPLHNRPDLFADNLHPDAEGASIIAHTVYKALTGDVGGLQIPSIFTDDMVLQREQPIYFYGKANAGTLVEVTFHMDKQKTVADEYGNWKIAFPAMQAGGPYEASIKNQQSVITLKNVLIGEVWLCSGQSNMAFQLQHAIGGKEAIQEASRLSRLRLFKYNQLAETNAAAWDSLTLDKINKLQYFSGHWKITDSQSAADFSAIAYFFGKKLTTEENIPIGLIQVAVGGSPIESWIDRYTMEHDEQLVDILDNWRKSDFIQAFCRERADVNLKNAIKANQRHPYEPCYNYEAGIDSLTRFPIKGVLWYQGESNTHNPEAYQALFKTMVRSWRKKWGYDFPFYFVQLSSIDRPSWPHFREIQRKLQKEVPNVYMAVSSDLGDSLDVHPTRKREVGERLALLAERYTYNKNIPAEGPMVTSAKQDSKSVIIDFSFAKKLSASNNEQLTGFELVTTKGLLIPAQANIVSGNKVKISLPANEKIKAVAYAWQPFTRANLVNEAGLPASTFYLTLNKQYNEL</sequence>
<dbReference type="RefSeq" id="WP_279297901.1">
    <property type="nucleotide sequence ID" value="NZ_JAOTIF010000012.1"/>
</dbReference>
<name>A0A9X3B906_9BACT</name>
<dbReference type="AlphaFoldDB" id="A0A9X3B906"/>
<comment type="caution">
    <text evidence="5">The sequence shown here is derived from an EMBL/GenBank/DDBJ whole genome shotgun (WGS) entry which is preliminary data.</text>
</comment>
<dbReference type="SUPFAM" id="SSF52266">
    <property type="entry name" value="SGNH hydrolase"/>
    <property type="match status" value="2"/>
</dbReference>
<keyword evidence="1" id="KW-0378">Hydrolase</keyword>
<dbReference type="InterPro" id="IPR039329">
    <property type="entry name" value="SIAE"/>
</dbReference>
<gene>
    <name evidence="5" type="ORF">OCK74_15170</name>
</gene>
<feature type="domain" description="SGNH hydrolase-type esterase" evidence="4">
    <location>
        <begin position="34"/>
        <end position="209"/>
    </location>
</feature>
<feature type="chain" id="PRO_5040932744" evidence="2">
    <location>
        <begin position="25"/>
        <end position="703"/>
    </location>
</feature>
<feature type="signal peptide" evidence="2">
    <location>
        <begin position="1"/>
        <end position="24"/>
    </location>
</feature>
<dbReference type="InterPro" id="IPR036514">
    <property type="entry name" value="SGNH_hydro_sf"/>
</dbReference>
<organism evidence="5 6">
    <name type="scientific">Paraflavisolibacter caeni</name>
    <dbReference type="NCBI Taxonomy" id="2982496"/>
    <lineage>
        <taxon>Bacteria</taxon>
        <taxon>Pseudomonadati</taxon>
        <taxon>Bacteroidota</taxon>
        <taxon>Chitinophagia</taxon>
        <taxon>Chitinophagales</taxon>
        <taxon>Chitinophagaceae</taxon>
        <taxon>Paraflavisolibacter</taxon>
    </lineage>
</organism>
<keyword evidence="2" id="KW-0732">Signal</keyword>
<evidence type="ECO:0000313" key="6">
    <source>
        <dbReference type="Proteomes" id="UP001155483"/>
    </source>
</evidence>
<dbReference type="Pfam" id="PF13472">
    <property type="entry name" value="Lipase_GDSL_2"/>
    <property type="match status" value="1"/>
</dbReference>
<dbReference type="EMBL" id="JAOTIF010000012">
    <property type="protein sequence ID" value="MCU7550461.1"/>
    <property type="molecule type" value="Genomic_DNA"/>
</dbReference>
<reference evidence="5" key="2">
    <citation type="submission" date="2023-04" db="EMBL/GenBank/DDBJ databases">
        <title>Paracnuella aquatica gen. nov., sp. nov., a member of the family Chitinophagaceae isolated from a hot spring.</title>
        <authorList>
            <person name="Wang C."/>
        </authorList>
    </citation>
    <scope>NUCLEOTIDE SEQUENCE</scope>
    <source>
        <strain evidence="5">LB-8</strain>
    </source>
</reference>
<evidence type="ECO:0000256" key="1">
    <source>
        <dbReference type="ARBA" id="ARBA00022801"/>
    </source>
</evidence>
<dbReference type="GO" id="GO:0005975">
    <property type="term" value="P:carbohydrate metabolic process"/>
    <property type="evidence" value="ECO:0007669"/>
    <property type="project" value="TreeGrafter"/>
</dbReference>
<proteinExistence type="predicted"/>
<dbReference type="Proteomes" id="UP001155483">
    <property type="component" value="Unassembled WGS sequence"/>
</dbReference>
<feature type="domain" description="Sialate O-acetylesterase" evidence="3">
    <location>
        <begin position="485"/>
        <end position="584"/>
    </location>
</feature>